<feature type="region of interest" description="Disordered" evidence="4">
    <location>
        <begin position="65"/>
        <end position="89"/>
    </location>
</feature>
<comment type="caution">
    <text evidence="6">The sequence shown here is derived from an EMBL/GenBank/DDBJ whole genome shotgun (WGS) entry which is preliminary data.</text>
</comment>
<dbReference type="GO" id="GO:0005634">
    <property type="term" value="C:nucleus"/>
    <property type="evidence" value="ECO:0007669"/>
    <property type="project" value="UniProtKB-SubCell"/>
</dbReference>
<comment type="subcellular location">
    <subcellularLocation>
        <location evidence="1">Nucleus</location>
    </subcellularLocation>
</comment>
<dbReference type="InterPro" id="IPR036864">
    <property type="entry name" value="Zn2-C6_fun-type_DNA-bd_sf"/>
</dbReference>
<dbReference type="InterPro" id="IPR050613">
    <property type="entry name" value="Sec_Metabolite_Reg"/>
</dbReference>
<keyword evidence="7" id="KW-1185">Reference proteome</keyword>
<dbReference type="InterPro" id="IPR007219">
    <property type="entry name" value="XnlR_reg_dom"/>
</dbReference>
<dbReference type="OrthoDB" id="4934715at2759"/>
<evidence type="ECO:0000313" key="6">
    <source>
        <dbReference type="EMBL" id="TVY57826.1"/>
    </source>
</evidence>
<feature type="region of interest" description="Disordered" evidence="4">
    <location>
        <begin position="107"/>
        <end position="129"/>
    </location>
</feature>
<feature type="compositionally biased region" description="Basic and acidic residues" evidence="4">
    <location>
        <begin position="74"/>
        <end position="89"/>
    </location>
</feature>
<name>A0A7D8ZBD4_9HELO</name>
<organism evidence="6 7">
    <name type="scientific">Lachnellula cervina</name>
    <dbReference type="NCBI Taxonomy" id="1316786"/>
    <lineage>
        <taxon>Eukaryota</taxon>
        <taxon>Fungi</taxon>
        <taxon>Dikarya</taxon>
        <taxon>Ascomycota</taxon>
        <taxon>Pezizomycotina</taxon>
        <taxon>Leotiomycetes</taxon>
        <taxon>Helotiales</taxon>
        <taxon>Lachnaceae</taxon>
        <taxon>Lachnellula</taxon>
    </lineage>
</organism>
<dbReference type="PROSITE" id="PS50048">
    <property type="entry name" value="ZN2_CY6_FUNGAL_2"/>
    <property type="match status" value="1"/>
</dbReference>
<feature type="domain" description="Zn(2)-C6 fungal-type" evidence="5">
    <location>
        <begin position="36"/>
        <end position="69"/>
    </location>
</feature>
<dbReference type="EMBL" id="QGMG01000072">
    <property type="protein sequence ID" value="TVY57826.1"/>
    <property type="molecule type" value="Genomic_DNA"/>
</dbReference>
<evidence type="ECO:0000256" key="4">
    <source>
        <dbReference type="SAM" id="MobiDB-lite"/>
    </source>
</evidence>
<accession>A0A7D8ZBD4</accession>
<dbReference type="Gene3D" id="4.10.240.10">
    <property type="entry name" value="Zn(2)-C6 fungal-type DNA-binding domain"/>
    <property type="match status" value="1"/>
</dbReference>
<dbReference type="Pfam" id="PF04082">
    <property type="entry name" value="Fungal_trans"/>
    <property type="match status" value="1"/>
</dbReference>
<evidence type="ECO:0000313" key="7">
    <source>
        <dbReference type="Proteomes" id="UP000481288"/>
    </source>
</evidence>
<dbReference type="GO" id="GO:0006351">
    <property type="term" value="P:DNA-templated transcription"/>
    <property type="evidence" value="ECO:0007669"/>
    <property type="project" value="InterPro"/>
</dbReference>
<gene>
    <name evidence="6" type="primary">fsa6_3</name>
    <name evidence="6" type="ORF">LCER1_G000945</name>
</gene>
<feature type="region of interest" description="Disordered" evidence="4">
    <location>
        <begin position="1"/>
        <end position="27"/>
    </location>
</feature>
<dbReference type="PANTHER" id="PTHR31001">
    <property type="entry name" value="UNCHARACTERIZED TRANSCRIPTIONAL REGULATORY PROTEIN"/>
    <property type="match status" value="1"/>
</dbReference>
<evidence type="ECO:0000256" key="1">
    <source>
        <dbReference type="ARBA" id="ARBA00004123"/>
    </source>
</evidence>
<dbReference type="GO" id="GO:0003677">
    <property type="term" value="F:DNA binding"/>
    <property type="evidence" value="ECO:0007669"/>
    <property type="project" value="InterPro"/>
</dbReference>
<dbReference type="GO" id="GO:0008270">
    <property type="term" value="F:zinc ion binding"/>
    <property type="evidence" value="ECO:0007669"/>
    <property type="project" value="InterPro"/>
</dbReference>
<dbReference type="SUPFAM" id="SSF57701">
    <property type="entry name" value="Zn2/Cys6 DNA-binding domain"/>
    <property type="match status" value="1"/>
</dbReference>
<proteinExistence type="predicted"/>
<dbReference type="CDD" id="cd00067">
    <property type="entry name" value="GAL4"/>
    <property type="match status" value="1"/>
</dbReference>
<dbReference type="InterPro" id="IPR001138">
    <property type="entry name" value="Zn2Cys6_DnaBD"/>
</dbReference>
<dbReference type="CDD" id="cd12148">
    <property type="entry name" value="fungal_TF_MHR"/>
    <property type="match status" value="1"/>
</dbReference>
<keyword evidence="3" id="KW-0539">Nucleus</keyword>
<dbReference type="Proteomes" id="UP000481288">
    <property type="component" value="Unassembled WGS sequence"/>
</dbReference>
<dbReference type="Pfam" id="PF00172">
    <property type="entry name" value="Zn_clus"/>
    <property type="match status" value="1"/>
</dbReference>
<protein>
    <submittedName>
        <fullName evidence="6">Fusarisetin A cluster transcription factor fsa6</fullName>
    </submittedName>
</protein>
<dbReference type="SMART" id="SM00066">
    <property type="entry name" value="GAL4"/>
    <property type="match status" value="1"/>
</dbReference>
<reference evidence="6 7" key="1">
    <citation type="submission" date="2018-05" db="EMBL/GenBank/DDBJ databases">
        <title>Whole genome sequencing for identification of molecular markers to develop diagnostic detection tools for the regulated plant pathogen Lachnellula willkommii.</title>
        <authorList>
            <person name="Giroux E."/>
            <person name="Bilodeau G."/>
        </authorList>
    </citation>
    <scope>NUCLEOTIDE SEQUENCE [LARGE SCALE GENOMIC DNA]</scope>
    <source>
        <strain evidence="6 7">CBS 625.97</strain>
    </source>
</reference>
<keyword evidence="2" id="KW-0479">Metal-binding</keyword>
<dbReference type="SMART" id="SM00906">
    <property type="entry name" value="Fungal_trans"/>
    <property type="match status" value="1"/>
</dbReference>
<feature type="compositionally biased region" description="Basic and acidic residues" evidence="4">
    <location>
        <begin position="12"/>
        <end position="27"/>
    </location>
</feature>
<dbReference type="PANTHER" id="PTHR31001:SF49">
    <property type="entry name" value="ZN(II)2CYS6 TRANSCRIPTION FACTOR (EUROFUNG)"/>
    <property type="match status" value="1"/>
</dbReference>
<sequence length="750" mass="84102">MPGLSDHQNVFRIEKSDARSKGAETRVVKRNRQPVSCVACRTKKLKCDRQVPCSSCAKRGRYDAASCSYSSGNRNERGKRDRAGESKNAEAHLRLQKLEDMVTGLLHSTSEGSEGNGDTARANGQPVDRNLEDLSLDSSLRTVEPCSGAQGHLDISRSETKYLGATHWTAILENIRGIQVALEPEEEEDEQTLSSVGYSDILFETSKSLTITDVCKTLGGRASVDKLISTYFNHRHNQTPVLHMKKFMREYDSFWADPSSASFLWISMLFSALFIGTQVVQARSDGDVDLANRSLGEEFLTRAGQALVAGKYPKARPYAVESLLLYVVCQHFRKDNQETNTWLMMSVCARMAMRMGYHHDPRHLGHFSPFEAEMRRRTFFTIETLDFLLSFQAGLPSVIPDEVCDTENPSNLFDTDFDEDCAVLPPSRPPTDPTPMLYSCYKSRLGKVLRRAFRLALAVKRPSYEQTMRLDAELQEIHTDVPPSLQIRPLVSCFGEQSYMILHRFNLDLMYLKTLCVLHRNYINHERSNPAFDYSRKTCIDAALKILQYQAEIHAACQPGGQLNHEKWMPSNLLIYDYLLAVMLICLDLFESRKSTVAKSYEDQLADVKKYDALKVSYKIWSSPPIMSREDRRASSVLAAILSKLPPPNVPATPVTTPNLSSDRPIQSIAGDSTNGMTNASLWGPIPDYNATGFGAPGQDPNMNSYAPLDFNLADPLNTIFTGSEDIDWELIDQCLLGQDATDVPMANTF</sequence>
<evidence type="ECO:0000256" key="2">
    <source>
        <dbReference type="ARBA" id="ARBA00022723"/>
    </source>
</evidence>
<dbReference type="AlphaFoldDB" id="A0A7D8ZBD4"/>
<evidence type="ECO:0000256" key="3">
    <source>
        <dbReference type="ARBA" id="ARBA00023242"/>
    </source>
</evidence>
<evidence type="ECO:0000259" key="5">
    <source>
        <dbReference type="PROSITE" id="PS50048"/>
    </source>
</evidence>
<dbReference type="GO" id="GO:0000981">
    <property type="term" value="F:DNA-binding transcription factor activity, RNA polymerase II-specific"/>
    <property type="evidence" value="ECO:0007669"/>
    <property type="project" value="InterPro"/>
</dbReference>